<dbReference type="Pfam" id="PF07944">
    <property type="entry name" value="Beta-AFase-like_GH127_cat"/>
    <property type="match status" value="1"/>
</dbReference>
<evidence type="ECO:0000259" key="3">
    <source>
        <dbReference type="Pfam" id="PF20736"/>
    </source>
</evidence>
<dbReference type="PANTHER" id="PTHR43465">
    <property type="entry name" value="DUF1680 DOMAIN PROTEIN (AFU_ORTHOLOGUE AFUA_1G08910)"/>
    <property type="match status" value="1"/>
</dbReference>
<evidence type="ECO:0000259" key="2">
    <source>
        <dbReference type="Pfam" id="PF07944"/>
    </source>
</evidence>
<evidence type="ECO:0000313" key="5">
    <source>
        <dbReference type="EMBL" id="KAF2431495.1"/>
    </source>
</evidence>
<dbReference type="EMBL" id="MU007031">
    <property type="protein sequence ID" value="KAF2431495.1"/>
    <property type="molecule type" value="Genomic_DNA"/>
</dbReference>
<feature type="domain" description="Non-reducing end beta-L-arabinofuranosidase-like GH127 C-terminal" evidence="4">
    <location>
        <begin position="550"/>
        <end position="662"/>
    </location>
</feature>
<evidence type="ECO:0000313" key="6">
    <source>
        <dbReference type="Proteomes" id="UP000800235"/>
    </source>
</evidence>
<keyword evidence="6" id="KW-1185">Reference proteome</keyword>
<dbReference type="Proteomes" id="UP000800235">
    <property type="component" value="Unassembled WGS sequence"/>
</dbReference>
<dbReference type="InterPro" id="IPR012878">
    <property type="entry name" value="Beta-AFase-like_GH127_cat"/>
</dbReference>
<gene>
    <name evidence="5" type="ORF">EJ08DRAFT_177689</name>
</gene>
<accession>A0A9P4TZA8</accession>
<name>A0A9P4TZA8_9PEZI</name>
<dbReference type="GO" id="GO:0005975">
    <property type="term" value="P:carbohydrate metabolic process"/>
    <property type="evidence" value="ECO:0007669"/>
    <property type="project" value="InterPro"/>
</dbReference>
<protein>
    <submittedName>
        <fullName evidence="5">DUF1680-domain-containing protein</fullName>
    </submittedName>
</protein>
<comment type="caution">
    <text evidence="5">The sequence shown here is derived from an EMBL/GenBank/DDBJ whole genome shotgun (WGS) entry which is preliminary data.</text>
</comment>
<proteinExistence type="predicted"/>
<feature type="domain" description="Non-reducing end beta-L-arabinofuranosidase-like GH127 middle" evidence="3">
    <location>
        <begin position="444"/>
        <end position="507"/>
    </location>
</feature>
<dbReference type="SUPFAM" id="SSF48208">
    <property type="entry name" value="Six-hairpin glycosidases"/>
    <property type="match status" value="1"/>
</dbReference>
<dbReference type="AlphaFoldDB" id="A0A9P4TZA8"/>
<feature type="domain" description="Non-reducing end beta-L-arabinofuranosidase-like GH127 catalytic" evidence="2">
    <location>
        <begin position="17"/>
        <end position="427"/>
    </location>
</feature>
<evidence type="ECO:0000256" key="1">
    <source>
        <dbReference type="SAM" id="Coils"/>
    </source>
</evidence>
<dbReference type="InterPro" id="IPR049049">
    <property type="entry name" value="Beta-AFase-like_GH127_C"/>
</dbReference>
<keyword evidence="1" id="KW-0175">Coiled coil</keyword>
<sequence>MSYPQLSFTNTSFAPDSFISKKRNVVFKNTIPYQLKVLRDTGTYDAYKLKWRESYRPDPEHWPVPADFHLFWDSDIAKWIESACYSLHEQKNDEIENAIHELVEMMSTAQRDDGYLNIHYIVVEPEKRFTNLRDMHELYNCGHLIEAALAHHDFFRNNRFLDIMLKYVDLLCKTFGPGVHQKHGYPGHPELELALLRLHAVTGDPKHLALGKYFIEERGNPKGVDGQHYYTWEAAKRGERLYERPATCPARNSYWYQQAHKPIADQTTIEGHSVRAVYLLTGVADLQHKKAGGQDYATALKKLWKNMVEKRMYPTGGIGAIDQWEGFGIDYFLPQSTDEGGCYAETCASIGVMMLAERLLQLEFDSEYADIMELSFYNAVLGGMSCDGKKFSYENQLASSAGKLSERKEWFTCACCPPNVSRLLGSIGGYMWSHKYEPEVREATIRIHMFGSATLSFGVGGDDQVGLTQMSNWPWEGEVKFTLTAPIDVSISIDLRIPGWADEWKITPTPPSTELERGYLNLPTTYLKANPHFVLDIPIKARFLSPHPFTNQNTVTIARGSIIYCIEDADNPWVEDHFKTLLFDSSKSHIKEAQKTDKDTGESYIALIADGGACSFIQMHAKACPGILSGAAKAGNEGSVDELHFVPFYYRANRKGKGQMRVGLRKQ</sequence>
<dbReference type="OrthoDB" id="654211at2759"/>
<dbReference type="PANTHER" id="PTHR43465:SF2">
    <property type="entry name" value="DUF1680 DOMAIN PROTEIN (AFU_ORTHOLOGUE AFUA_1G08910)"/>
    <property type="match status" value="1"/>
</dbReference>
<dbReference type="InterPro" id="IPR049046">
    <property type="entry name" value="Beta-AFase-like_GH127_middle"/>
</dbReference>
<reference evidence="5" key="1">
    <citation type="journal article" date="2020" name="Stud. Mycol.">
        <title>101 Dothideomycetes genomes: a test case for predicting lifestyles and emergence of pathogens.</title>
        <authorList>
            <person name="Haridas S."/>
            <person name="Albert R."/>
            <person name="Binder M."/>
            <person name="Bloem J."/>
            <person name="Labutti K."/>
            <person name="Salamov A."/>
            <person name="Andreopoulos B."/>
            <person name="Baker S."/>
            <person name="Barry K."/>
            <person name="Bills G."/>
            <person name="Bluhm B."/>
            <person name="Cannon C."/>
            <person name="Castanera R."/>
            <person name="Culley D."/>
            <person name="Daum C."/>
            <person name="Ezra D."/>
            <person name="Gonzalez J."/>
            <person name="Henrissat B."/>
            <person name="Kuo A."/>
            <person name="Liang C."/>
            <person name="Lipzen A."/>
            <person name="Lutzoni F."/>
            <person name="Magnuson J."/>
            <person name="Mondo S."/>
            <person name="Nolan M."/>
            <person name="Ohm R."/>
            <person name="Pangilinan J."/>
            <person name="Park H.-J."/>
            <person name="Ramirez L."/>
            <person name="Alfaro M."/>
            <person name="Sun H."/>
            <person name="Tritt A."/>
            <person name="Yoshinaga Y."/>
            <person name="Zwiers L.-H."/>
            <person name="Turgeon B."/>
            <person name="Goodwin S."/>
            <person name="Spatafora J."/>
            <person name="Crous P."/>
            <person name="Grigoriev I."/>
        </authorList>
    </citation>
    <scope>NUCLEOTIDE SEQUENCE</scope>
    <source>
        <strain evidence="5">CBS 130266</strain>
    </source>
</reference>
<dbReference type="Pfam" id="PF20737">
    <property type="entry name" value="Glyco_hydro127C"/>
    <property type="match status" value="1"/>
</dbReference>
<dbReference type="InterPro" id="IPR008928">
    <property type="entry name" value="6-hairpin_glycosidase_sf"/>
</dbReference>
<dbReference type="Pfam" id="PF20736">
    <property type="entry name" value="Glyco_hydro127M"/>
    <property type="match status" value="1"/>
</dbReference>
<feature type="coiled-coil region" evidence="1">
    <location>
        <begin position="85"/>
        <end position="112"/>
    </location>
</feature>
<dbReference type="InterPro" id="IPR049174">
    <property type="entry name" value="Beta-AFase-like"/>
</dbReference>
<organism evidence="5 6">
    <name type="scientific">Tothia fuscella</name>
    <dbReference type="NCBI Taxonomy" id="1048955"/>
    <lineage>
        <taxon>Eukaryota</taxon>
        <taxon>Fungi</taxon>
        <taxon>Dikarya</taxon>
        <taxon>Ascomycota</taxon>
        <taxon>Pezizomycotina</taxon>
        <taxon>Dothideomycetes</taxon>
        <taxon>Pleosporomycetidae</taxon>
        <taxon>Venturiales</taxon>
        <taxon>Cylindrosympodiaceae</taxon>
        <taxon>Tothia</taxon>
    </lineage>
</organism>
<evidence type="ECO:0000259" key="4">
    <source>
        <dbReference type="Pfam" id="PF20737"/>
    </source>
</evidence>